<feature type="compositionally biased region" description="Polar residues" evidence="1">
    <location>
        <begin position="146"/>
        <end position="160"/>
    </location>
</feature>
<feature type="compositionally biased region" description="Basic and acidic residues" evidence="1">
    <location>
        <begin position="382"/>
        <end position="398"/>
    </location>
</feature>
<feature type="region of interest" description="Disordered" evidence="1">
    <location>
        <begin position="445"/>
        <end position="581"/>
    </location>
</feature>
<protein>
    <submittedName>
        <fullName evidence="2">Uncharacterized protein</fullName>
    </submittedName>
</protein>
<gene>
    <name evidence="2" type="ORF">Cvel_3026</name>
</gene>
<evidence type="ECO:0000256" key="1">
    <source>
        <dbReference type="SAM" id="MobiDB-lite"/>
    </source>
</evidence>
<name>A0A0G4FBF9_9ALVE</name>
<feature type="compositionally biased region" description="Basic and acidic residues" evidence="1">
    <location>
        <begin position="478"/>
        <end position="493"/>
    </location>
</feature>
<feature type="region of interest" description="Disordered" evidence="1">
    <location>
        <begin position="215"/>
        <end position="313"/>
    </location>
</feature>
<feature type="compositionally biased region" description="Basic and acidic residues" evidence="1">
    <location>
        <begin position="253"/>
        <end position="263"/>
    </location>
</feature>
<feature type="region of interest" description="Disordered" evidence="1">
    <location>
        <begin position="1"/>
        <end position="202"/>
    </location>
</feature>
<dbReference type="AlphaFoldDB" id="A0A0G4FBF9"/>
<sequence length="581" mass="63339">MTTSQARALLEGMSPSAPLSADASPRRARRFRPAAGHGPTPASPSMFTASHASSLQESAGSVTEKEEEKKGSAGRSMHRLEHRRSSSLQYAPPTQTIRNGNSTEAKEGEKVRSPMRSGKTRTNSSLQMDAPGTAPLLSPPLDETTRAGSRQSTWKSTKTSDSVERETDSLLLTASPPASPSPQMKPSQLHRRQKAKTAPFSPFSVASTAAATLSPSFSEGVGGRGIAPPPIQGGRLFSTEVNLPEAEEETEMAWERKGRREVQIMDLPSESESERESESEEKERGRKKKKSGNASGMDKKAKTGSLERRKMKRRQTVVLMQMQFEEVVSCPDLELWEMEELALSPAESEKYRSQRVKKAHELDREKRRSPPAQIPNTYSQPGERESLERERVCMEPRSFKGRSQLGRVLSDPGTECEAGQHKAAATPVFLRKSNLVPRLIKSLVEEGRETHLNNSGGVDYGEQGAEAKQSSRLSQSATEERREFPRESERKEGLLTPIPPQEGKAPPRSPKSLLREGKGPSPGTSPKALGPSPAPPSEGLLPSLSLSGSVLEANTPLAASQTASTRKQKPKSHTLRSLPLE</sequence>
<feature type="compositionally biased region" description="Basic and acidic residues" evidence="1">
    <location>
        <begin position="359"/>
        <end position="368"/>
    </location>
</feature>
<dbReference type="VEuPathDB" id="CryptoDB:Cvel_3026"/>
<feature type="compositionally biased region" description="Polar residues" evidence="1">
    <location>
        <begin position="468"/>
        <end position="477"/>
    </location>
</feature>
<feature type="compositionally biased region" description="Low complexity" evidence="1">
    <location>
        <begin position="537"/>
        <end position="551"/>
    </location>
</feature>
<evidence type="ECO:0000313" key="2">
    <source>
        <dbReference type="EMBL" id="CEM09954.1"/>
    </source>
</evidence>
<feature type="compositionally biased region" description="Low complexity" evidence="1">
    <location>
        <begin position="14"/>
        <end position="23"/>
    </location>
</feature>
<organism evidence="2">
    <name type="scientific">Chromera velia CCMP2878</name>
    <dbReference type="NCBI Taxonomy" id="1169474"/>
    <lineage>
        <taxon>Eukaryota</taxon>
        <taxon>Sar</taxon>
        <taxon>Alveolata</taxon>
        <taxon>Colpodellida</taxon>
        <taxon>Chromeraceae</taxon>
        <taxon>Chromera</taxon>
    </lineage>
</organism>
<accession>A0A0G4FBF9</accession>
<feature type="region of interest" description="Disordered" evidence="1">
    <location>
        <begin position="344"/>
        <end position="431"/>
    </location>
</feature>
<feature type="compositionally biased region" description="Basic and acidic residues" evidence="1">
    <location>
        <begin position="272"/>
        <end position="284"/>
    </location>
</feature>
<feature type="compositionally biased region" description="Basic and acidic residues" evidence="1">
    <location>
        <begin position="297"/>
        <end position="308"/>
    </location>
</feature>
<proteinExistence type="predicted"/>
<dbReference type="EMBL" id="CDMZ01000243">
    <property type="protein sequence ID" value="CEM09954.1"/>
    <property type="molecule type" value="Genomic_DNA"/>
</dbReference>
<reference evidence="2" key="1">
    <citation type="submission" date="2014-11" db="EMBL/GenBank/DDBJ databases">
        <authorList>
            <person name="Otto D Thomas"/>
            <person name="Naeem Raeece"/>
        </authorList>
    </citation>
    <scope>NUCLEOTIDE SEQUENCE</scope>
</reference>
<feature type="compositionally biased region" description="Polar residues" evidence="1">
    <location>
        <begin position="43"/>
        <end position="61"/>
    </location>
</feature>
<feature type="compositionally biased region" description="Polar residues" evidence="1">
    <location>
        <begin position="86"/>
        <end position="103"/>
    </location>
</feature>